<comment type="caution">
    <text evidence="2">The sequence shown here is derived from an EMBL/GenBank/DDBJ whole genome shotgun (WGS) entry which is preliminary data.</text>
</comment>
<keyword evidence="1" id="KW-0472">Membrane</keyword>
<keyword evidence="1" id="KW-0812">Transmembrane</keyword>
<dbReference type="Proteomes" id="UP000194236">
    <property type="component" value="Unassembled WGS sequence"/>
</dbReference>
<keyword evidence="3" id="KW-1185">Reference proteome</keyword>
<protein>
    <submittedName>
        <fullName evidence="2">Uncharacterized protein</fullName>
    </submittedName>
</protein>
<keyword evidence="1" id="KW-1133">Transmembrane helix</keyword>
<organism evidence="2 3">
    <name type="scientific">Euroglyphus maynei</name>
    <name type="common">Mayne's house dust mite</name>
    <dbReference type="NCBI Taxonomy" id="6958"/>
    <lineage>
        <taxon>Eukaryota</taxon>
        <taxon>Metazoa</taxon>
        <taxon>Ecdysozoa</taxon>
        <taxon>Arthropoda</taxon>
        <taxon>Chelicerata</taxon>
        <taxon>Arachnida</taxon>
        <taxon>Acari</taxon>
        <taxon>Acariformes</taxon>
        <taxon>Sarcoptiformes</taxon>
        <taxon>Astigmata</taxon>
        <taxon>Psoroptidia</taxon>
        <taxon>Analgoidea</taxon>
        <taxon>Pyroglyphidae</taxon>
        <taxon>Pyroglyphinae</taxon>
        <taxon>Euroglyphus</taxon>
    </lineage>
</organism>
<sequence length="130" mass="15125">MYLSTANFSAITFLLIGFILCICVICSSLYAYVSYRNYRQSRMMYSEQIAKLKIKDPIIASTNLADNPKSLTVIKVVENQKPMISMANKAKNNPEHRAKFKFWSRNKQQELKNQRRFNYGKVPISKEMTI</sequence>
<gene>
    <name evidence="2" type="ORF">BLA29_002859</name>
</gene>
<accession>A0A1Y3B043</accession>
<dbReference type="OrthoDB" id="6511990at2759"/>
<name>A0A1Y3B043_EURMA</name>
<feature type="transmembrane region" description="Helical" evidence="1">
    <location>
        <begin position="6"/>
        <end position="33"/>
    </location>
</feature>
<dbReference type="AlphaFoldDB" id="A0A1Y3B043"/>
<evidence type="ECO:0000313" key="3">
    <source>
        <dbReference type="Proteomes" id="UP000194236"/>
    </source>
</evidence>
<evidence type="ECO:0000313" key="2">
    <source>
        <dbReference type="EMBL" id="OTF73026.1"/>
    </source>
</evidence>
<dbReference type="EMBL" id="MUJZ01053507">
    <property type="protein sequence ID" value="OTF73026.1"/>
    <property type="molecule type" value="Genomic_DNA"/>
</dbReference>
<evidence type="ECO:0000256" key="1">
    <source>
        <dbReference type="SAM" id="Phobius"/>
    </source>
</evidence>
<proteinExistence type="predicted"/>
<reference evidence="2 3" key="1">
    <citation type="submission" date="2017-03" db="EMBL/GenBank/DDBJ databases">
        <title>Genome Survey of Euroglyphus maynei.</title>
        <authorList>
            <person name="Arlian L.G."/>
            <person name="Morgan M.S."/>
            <person name="Rider S.D."/>
        </authorList>
    </citation>
    <scope>NUCLEOTIDE SEQUENCE [LARGE SCALE GENOMIC DNA]</scope>
    <source>
        <strain evidence="2">Arlian Lab</strain>
        <tissue evidence="2">Whole body</tissue>
    </source>
</reference>